<dbReference type="Proteomes" id="UP000095767">
    <property type="component" value="Unassembled WGS sequence"/>
</dbReference>
<comment type="caution">
    <text evidence="2">The sequence shown here is derived from an EMBL/GenBank/DDBJ whole genome shotgun (WGS) entry which is preliminary data.</text>
</comment>
<sequence length="119" mass="13305">LAARRVLFQCKDAEATACLEGIKLASRWPDTHISLESDCAGVVEKLKAKQQDRSLLWPLIKEALEEGRLLHGFEVHMIGREQNKVAHGLAQLAIRSREGRVYFSSFPDDVMSLACNDIS</sequence>
<dbReference type="SUPFAM" id="SSF53098">
    <property type="entry name" value="Ribonuclease H-like"/>
    <property type="match status" value="1"/>
</dbReference>
<evidence type="ECO:0000313" key="3">
    <source>
        <dbReference type="Proteomes" id="UP000095767"/>
    </source>
</evidence>
<dbReference type="OrthoDB" id="692420at2759"/>
<evidence type="ECO:0000259" key="1">
    <source>
        <dbReference type="Pfam" id="PF13456"/>
    </source>
</evidence>
<organism evidence="2 3">
    <name type="scientific">Dichanthelium oligosanthes</name>
    <dbReference type="NCBI Taxonomy" id="888268"/>
    <lineage>
        <taxon>Eukaryota</taxon>
        <taxon>Viridiplantae</taxon>
        <taxon>Streptophyta</taxon>
        <taxon>Embryophyta</taxon>
        <taxon>Tracheophyta</taxon>
        <taxon>Spermatophyta</taxon>
        <taxon>Magnoliopsida</taxon>
        <taxon>Liliopsida</taxon>
        <taxon>Poales</taxon>
        <taxon>Poaceae</taxon>
        <taxon>PACMAD clade</taxon>
        <taxon>Panicoideae</taxon>
        <taxon>Panicodae</taxon>
        <taxon>Paniceae</taxon>
        <taxon>Dichantheliinae</taxon>
        <taxon>Dichanthelium</taxon>
    </lineage>
</organism>
<dbReference type="Gene3D" id="3.30.420.10">
    <property type="entry name" value="Ribonuclease H-like superfamily/Ribonuclease H"/>
    <property type="match status" value="1"/>
</dbReference>
<gene>
    <name evidence="2" type="ORF">BAE44_0000163</name>
</gene>
<dbReference type="InterPro" id="IPR044730">
    <property type="entry name" value="RNase_H-like_dom_plant"/>
</dbReference>
<name>A0A1E5WN45_9POAL</name>
<dbReference type="AlphaFoldDB" id="A0A1E5WN45"/>
<keyword evidence="3" id="KW-1185">Reference proteome</keyword>
<dbReference type="CDD" id="cd06222">
    <property type="entry name" value="RNase_H_like"/>
    <property type="match status" value="1"/>
</dbReference>
<dbReference type="GO" id="GO:0003676">
    <property type="term" value="F:nucleic acid binding"/>
    <property type="evidence" value="ECO:0007669"/>
    <property type="project" value="InterPro"/>
</dbReference>
<dbReference type="EMBL" id="LWDX02000349">
    <property type="protein sequence ID" value="OEL38825.1"/>
    <property type="molecule type" value="Genomic_DNA"/>
</dbReference>
<accession>A0A1E5WN45</accession>
<dbReference type="GO" id="GO:0004523">
    <property type="term" value="F:RNA-DNA hybrid ribonuclease activity"/>
    <property type="evidence" value="ECO:0007669"/>
    <property type="project" value="InterPro"/>
</dbReference>
<protein>
    <recommendedName>
        <fullName evidence="1">RNase H type-1 domain-containing protein</fullName>
    </recommendedName>
</protein>
<reference evidence="2 3" key="1">
    <citation type="submission" date="2016-09" db="EMBL/GenBank/DDBJ databases">
        <title>The draft genome of Dichanthelium oligosanthes: A C3 panicoid grass species.</title>
        <authorList>
            <person name="Studer A.J."/>
            <person name="Schnable J.C."/>
            <person name="Brutnell T.P."/>
        </authorList>
    </citation>
    <scope>NUCLEOTIDE SEQUENCE [LARGE SCALE GENOMIC DNA]</scope>
    <source>
        <strain evidence="3">cv. Kellogg 1175</strain>
        <tissue evidence="2">Leaf</tissue>
    </source>
</reference>
<evidence type="ECO:0000313" key="2">
    <source>
        <dbReference type="EMBL" id="OEL38825.1"/>
    </source>
</evidence>
<dbReference type="PANTHER" id="PTHR47723:SF24">
    <property type="entry name" value="RNASE H TYPE-1 DOMAIN-CONTAINING PROTEIN"/>
    <property type="match status" value="1"/>
</dbReference>
<feature type="non-terminal residue" evidence="2">
    <location>
        <position position="1"/>
    </location>
</feature>
<dbReference type="InterPro" id="IPR002156">
    <property type="entry name" value="RNaseH_domain"/>
</dbReference>
<proteinExistence type="predicted"/>
<dbReference type="InterPro" id="IPR053151">
    <property type="entry name" value="RNase_H-like"/>
</dbReference>
<feature type="domain" description="RNase H type-1" evidence="1">
    <location>
        <begin position="11"/>
        <end position="92"/>
    </location>
</feature>
<dbReference type="InterPro" id="IPR012337">
    <property type="entry name" value="RNaseH-like_sf"/>
</dbReference>
<dbReference type="InterPro" id="IPR036397">
    <property type="entry name" value="RNaseH_sf"/>
</dbReference>
<dbReference type="Pfam" id="PF13456">
    <property type="entry name" value="RVT_3"/>
    <property type="match status" value="1"/>
</dbReference>
<dbReference type="PANTHER" id="PTHR47723">
    <property type="entry name" value="OS05G0353850 PROTEIN"/>
    <property type="match status" value="1"/>
</dbReference>